<comment type="similarity">
    <text evidence="6">Belongs to the mitochondrial carrier (TC 2.A.29) family.</text>
</comment>
<keyword evidence="8" id="KW-1185">Reference proteome</keyword>
<dbReference type="Gene3D" id="1.50.40.10">
    <property type="entry name" value="Mitochondrial carrier domain"/>
    <property type="match status" value="2"/>
</dbReference>
<dbReference type="GO" id="GO:0015742">
    <property type="term" value="P:alpha-ketoglutarate transport"/>
    <property type="evidence" value="ECO:0007669"/>
    <property type="project" value="TreeGrafter"/>
</dbReference>
<keyword evidence="2 5" id="KW-0812">Transmembrane</keyword>
<evidence type="ECO:0000256" key="4">
    <source>
        <dbReference type="ARBA" id="ARBA00023136"/>
    </source>
</evidence>
<dbReference type="Pfam" id="PF00153">
    <property type="entry name" value="Mito_carr"/>
    <property type="match status" value="2"/>
</dbReference>
<dbReference type="PROSITE" id="PS50920">
    <property type="entry name" value="SOLCAR"/>
    <property type="match status" value="1"/>
</dbReference>
<accession>A0A9Q3CP44</accession>
<comment type="subcellular location">
    <subcellularLocation>
        <location evidence="1">Membrane</location>
        <topology evidence="1">Multi-pass membrane protein</topology>
    </subcellularLocation>
</comment>
<dbReference type="InterPro" id="IPR053017">
    <property type="entry name" value="Mito_Cit/Oxoglu_Carrier"/>
</dbReference>
<dbReference type="InterPro" id="IPR018108">
    <property type="entry name" value="MCP_transmembrane"/>
</dbReference>
<keyword evidence="3" id="KW-1133">Transmembrane helix</keyword>
<evidence type="ECO:0000313" key="8">
    <source>
        <dbReference type="Proteomes" id="UP000765509"/>
    </source>
</evidence>
<dbReference type="SUPFAM" id="SSF103506">
    <property type="entry name" value="Mitochondrial carrier"/>
    <property type="match status" value="1"/>
</dbReference>
<dbReference type="InterPro" id="IPR023395">
    <property type="entry name" value="MCP_dom_sf"/>
</dbReference>
<dbReference type="AlphaFoldDB" id="A0A9Q3CP44"/>
<evidence type="ECO:0000313" key="7">
    <source>
        <dbReference type="EMBL" id="MBW0487503.1"/>
    </source>
</evidence>
<dbReference type="PANTHER" id="PTHR46982:SF1">
    <property type="entry name" value="CITRATE_OXOGLUTARATE CARRIER PROTEIN"/>
    <property type="match status" value="1"/>
</dbReference>
<dbReference type="GO" id="GO:0005371">
    <property type="term" value="F:tricarboxylate secondary active transmembrane transporter activity"/>
    <property type="evidence" value="ECO:0007669"/>
    <property type="project" value="TreeGrafter"/>
</dbReference>
<evidence type="ECO:0008006" key="9">
    <source>
        <dbReference type="Google" id="ProtNLM"/>
    </source>
</evidence>
<dbReference type="PANTHER" id="PTHR46982">
    <property type="entry name" value="CITRATE/OXOGLUTARATE CARRIER PROTEIN"/>
    <property type="match status" value="1"/>
</dbReference>
<keyword evidence="4 5" id="KW-0472">Membrane</keyword>
<dbReference type="Proteomes" id="UP000765509">
    <property type="component" value="Unassembled WGS sequence"/>
</dbReference>
<evidence type="ECO:0000256" key="6">
    <source>
        <dbReference type="RuleBase" id="RU000488"/>
    </source>
</evidence>
<reference evidence="7" key="1">
    <citation type="submission" date="2021-03" db="EMBL/GenBank/DDBJ databases">
        <title>Draft genome sequence of rust myrtle Austropuccinia psidii MF-1, a brazilian biotype.</title>
        <authorList>
            <person name="Quecine M.C."/>
            <person name="Pachon D.M.R."/>
            <person name="Bonatelli M.L."/>
            <person name="Correr F.H."/>
            <person name="Franceschini L.M."/>
            <person name="Leite T.F."/>
            <person name="Margarido G.R.A."/>
            <person name="Almeida C.A."/>
            <person name="Ferrarezi J.A."/>
            <person name="Labate C.A."/>
        </authorList>
    </citation>
    <scope>NUCLEOTIDE SEQUENCE</scope>
    <source>
        <strain evidence="7">MF-1</strain>
    </source>
</reference>
<proteinExistence type="inferred from homology"/>
<name>A0A9Q3CP44_9BASI</name>
<evidence type="ECO:0000256" key="2">
    <source>
        <dbReference type="ARBA" id="ARBA00022692"/>
    </source>
</evidence>
<organism evidence="7 8">
    <name type="scientific">Austropuccinia psidii MF-1</name>
    <dbReference type="NCBI Taxonomy" id="1389203"/>
    <lineage>
        <taxon>Eukaryota</taxon>
        <taxon>Fungi</taxon>
        <taxon>Dikarya</taxon>
        <taxon>Basidiomycota</taxon>
        <taxon>Pucciniomycotina</taxon>
        <taxon>Pucciniomycetes</taxon>
        <taxon>Pucciniales</taxon>
        <taxon>Sphaerophragmiaceae</taxon>
        <taxon>Austropuccinia</taxon>
    </lineage>
</organism>
<evidence type="ECO:0000256" key="1">
    <source>
        <dbReference type="ARBA" id="ARBA00004141"/>
    </source>
</evidence>
<evidence type="ECO:0000256" key="3">
    <source>
        <dbReference type="ARBA" id="ARBA00022989"/>
    </source>
</evidence>
<keyword evidence="6" id="KW-0813">Transport</keyword>
<dbReference type="EMBL" id="AVOT02009161">
    <property type="protein sequence ID" value="MBW0487503.1"/>
    <property type="molecule type" value="Genomic_DNA"/>
</dbReference>
<evidence type="ECO:0000256" key="5">
    <source>
        <dbReference type="PROSITE-ProRule" id="PRU00282"/>
    </source>
</evidence>
<dbReference type="GO" id="GO:0016020">
    <property type="term" value="C:membrane"/>
    <property type="evidence" value="ECO:0007669"/>
    <property type="project" value="UniProtKB-SubCell"/>
</dbReference>
<dbReference type="GO" id="GO:0005739">
    <property type="term" value="C:mitochondrion"/>
    <property type="evidence" value="ECO:0007669"/>
    <property type="project" value="TreeGrafter"/>
</dbReference>
<gene>
    <name evidence="7" type="ORF">O181_027218</name>
</gene>
<dbReference type="GO" id="GO:0006843">
    <property type="term" value="P:mitochondrial citrate transmembrane transport"/>
    <property type="evidence" value="ECO:0007669"/>
    <property type="project" value="TreeGrafter"/>
</dbReference>
<dbReference type="FunFam" id="1.50.40.10:FF:000078">
    <property type="entry name" value="Mitochondrial DNA replication protein YHM2"/>
    <property type="match status" value="1"/>
</dbReference>
<feature type="repeat" description="Solcar" evidence="5">
    <location>
        <begin position="217"/>
        <end position="302"/>
    </location>
</feature>
<protein>
    <recommendedName>
        <fullName evidence="9">Mitochondrial DNA replication protein YHM2</fullName>
    </recommendedName>
</protein>
<comment type="caution">
    <text evidence="7">The sequence shown here is derived from an EMBL/GenBank/DDBJ whole genome shotgun (WGS) entry which is preliminary data.</text>
</comment>
<sequence length="305" mass="32993">MTPNTRKTIQPANLVLGAAVSVFEITTFGQPLEVLKTHMAAHRDLSLRGAIKEVWRRGVNQGSGLRGFYQGLIPWAWIESSSSGAILLFTAAELESLSVDRLNLSPFAAGLIGGCGGGIAQAYLSMGICTTMKTAEITRAKQTISLGQVASKPQGTLGLFAELLKKEGIRGVNKGVHAVAIRQCTNWGSRMGFARLAEDTIRMARGRPSGSELTTTDKILSSAIGGGLGCWNHPIEVVRVEMQSMAQHNSNRPQNLTVFNTLSFIYKEHGLKGLYKGVSPRIGLSAWKTVCIVSVADAVRDWWRR</sequence>
<dbReference type="OrthoDB" id="10253709at2759"/>